<evidence type="ECO:0000256" key="1">
    <source>
        <dbReference type="SAM" id="MobiDB-lite"/>
    </source>
</evidence>
<sequence>MIGSTQGTRAGRSIRQRADPAAPHSQGTAGTAPTRDGRRLYYMHRPVPNENRTPLVVFESGLACTRSYWAAVQQEFDDYAATVVYDRSGLGRSAPDTAPRGLRRLADDLVDLLDHLTERFAAPRLVLVGHSWGGPIVRVAAADRPDRITGTVLVDPTDEFCEDLFTTASQRAARTGQRLSAALARIGALRLAYRDTLAALPADARAEFRAEGFTVAAMRTRAAELACHTADLEHLRRTDPDRHDLAVTIVSADSPSTGISARSRAAINAAHRRRAARPHGRHVVAEHCGHMVPTERPGLVADEIVRIIEEYGTGGRIAG</sequence>
<dbReference type="InterPro" id="IPR029058">
    <property type="entry name" value="AB_hydrolase_fold"/>
</dbReference>
<reference evidence="3 4" key="1">
    <citation type="submission" date="2024-10" db="EMBL/GenBank/DDBJ databases">
        <title>The Natural Products Discovery Center: Release of the First 8490 Sequenced Strains for Exploring Actinobacteria Biosynthetic Diversity.</title>
        <authorList>
            <person name="Kalkreuter E."/>
            <person name="Kautsar S.A."/>
            <person name="Yang D."/>
            <person name="Bader C.D."/>
            <person name="Teijaro C.N."/>
            <person name="Fluegel L."/>
            <person name="Davis C.M."/>
            <person name="Simpson J.R."/>
            <person name="Lauterbach L."/>
            <person name="Steele A.D."/>
            <person name="Gui C."/>
            <person name="Meng S."/>
            <person name="Li G."/>
            <person name="Viehrig K."/>
            <person name="Ye F."/>
            <person name="Su P."/>
            <person name="Kiefer A.F."/>
            <person name="Nichols A."/>
            <person name="Cepeda A.J."/>
            <person name="Yan W."/>
            <person name="Fan B."/>
            <person name="Jiang Y."/>
            <person name="Adhikari A."/>
            <person name="Zheng C.-J."/>
            <person name="Schuster L."/>
            <person name="Cowan T.M."/>
            <person name="Smanski M.J."/>
            <person name="Chevrette M.G."/>
            <person name="De Carvalho L.P.S."/>
            <person name="Shen B."/>
        </authorList>
    </citation>
    <scope>NUCLEOTIDE SEQUENCE [LARGE SCALE GENOMIC DNA]</scope>
    <source>
        <strain evidence="3 4">NPDC004550</strain>
    </source>
</reference>
<evidence type="ECO:0000313" key="3">
    <source>
        <dbReference type="EMBL" id="MFF0457591.1"/>
    </source>
</evidence>
<dbReference type="GO" id="GO:0016787">
    <property type="term" value="F:hydrolase activity"/>
    <property type="evidence" value="ECO:0007669"/>
    <property type="project" value="UniProtKB-KW"/>
</dbReference>
<dbReference type="Proteomes" id="UP001601521">
    <property type="component" value="Unassembled WGS sequence"/>
</dbReference>
<feature type="region of interest" description="Disordered" evidence="1">
    <location>
        <begin position="1"/>
        <end position="37"/>
    </location>
</feature>
<comment type="caution">
    <text evidence="3">The sequence shown here is derived from an EMBL/GenBank/DDBJ whole genome shotgun (WGS) entry which is preliminary data.</text>
</comment>
<organism evidence="3 4">
    <name type="scientific">Nocardia africana</name>
    <dbReference type="NCBI Taxonomy" id="134964"/>
    <lineage>
        <taxon>Bacteria</taxon>
        <taxon>Bacillati</taxon>
        <taxon>Actinomycetota</taxon>
        <taxon>Actinomycetes</taxon>
        <taxon>Mycobacteriales</taxon>
        <taxon>Nocardiaceae</taxon>
        <taxon>Nocardia</taxon>
    </lineage>
</organism>
<accession>A0ABW6NTD5</accession>
<name>A0ABW6NTD5_9NOCA</name>
<dbReference type="PANTHER" id="PTHR43433:SF10">
    <property type="entry name" value="AB HYDROLASE-1 DOMAIN-CONTAINING PROTEIN"/>
    <property type="match status" value="1"/>
</dbReference>
<dbReference type="RefSeq" id="WP_387254857.1">
    <property type="nucleotide sequence ID" value="NZ_JBIALX010000017.1"/>
</dbReference>
<keyword evidence="4" id="KW-1185">Reference proteome</keyword>
<keyword evidence="3" id="KW-0378">Hydrolase</keyword>
<dbReference type="SUPFAM" id="SSF53474">
    <property type="entry name" value="alpha/beta-Hydrolases"/>
    <property type="match status" value="1"/>
</dbReference>
<proteinExistence type="predicted"/>
<protein>
    <submittedName>
        <fullName evidence="3">Alpha/beta fold hydrolase</fullName>
    </submittedName>
</protein>
<feature type="domain" description="AB hydrolase-1" evidence="2">
    <location>
        <begin position="56"/>
        <end position="302"/>
    </location>
</feature>
<dbReference type="EMBL" id="JBIALX010000017">
    <property type="protein sequence ID" value="MFF0457591.1"/>
    <property type="molecule type" value="Genomic_DNA"/>
</dbReference>
<dbReference type="InterPro" id="IPR000073">
    <property type="entry name" value="AB_hydrolase_1"/>
</dbReference>
<dbReference type="InterPro" id="IPR050471">
    <property type="entry name" value="AB_hydrolase"/>
</dbReference>
<dbReference type="Gene3D" id="3.40.50.1820">
    <property type="entry name" value="alpha/beta hydrolase"/>
    <property type="match status" value="1"/>
</dbReference>
<gene>
    <name evidence="3" type="ORF">ACFYTH_29865</name>
</gene>
<dbReference type="PANTHER" id="PTHR43433">
    <property type="entry name" value="HYDROLASE, ALPHA/BETA FOLD FAMILY PROTEIN"/>
    <property type="match status" value="1"/>
</dbReference>
<evidence type="ECO:0000259" key="2">
    <source>
        <dbReference type="Pfam" id="PF12697"/>
    </source>
</evidence>
<evidence type="ECO:0000313" key="4">
    <source>
        <dbReference type="Proteomes" id="UP001601521"/>
    </source>
</evidence>
<dbReference type="Pfam" id="PF12697">
    <property type="entry name" value="Abhydrolase_6"/>
    <property type="match status" value="1"/>
</dbReference>